<dbReference type="Proteomes" id="UP000538670">
    <property type="component" value="Unassembled WGS sequence"/>
</dbReference>
<dbReference type="GO" id="GO:0000271">
    <property type="term" value="P:polysaccharide biosynthetic process"/>
    <property type="evidence" value="ECO:0007669"/>
    <property type="project" value="TreeGrafter"/>
</dbReference>
<feature type="domain" description="Acyltransferase 3" evidence="2">
    <location>
        <begin position="7"/>
        <end position="319"/>
    </location>
</feature>
<evidence type="ECO:0000259" key="2">
    <source>
        <dbReference type="Pfam" id="PF01757"/>
    </source>
</evidence>
<feature type="transmembrane region" description="Helical" evidence="1">
    <location>
        <begin position="39"/>
        <end position="61"/>
    </location>
</feature>
<evidence type="ECO:0000313" key="3">
    <source>
        <dbReference type="EMBL" id="MBB3878129.1"/>
    </source>
</evidence>
<feature type="transmembrane region" description="Helical" evidence="1">
    <location>
        <begin position="214"/>
        <end position="232"/>
    </location>
</feature>
<dbReference type="Pfam" id="PF01757">
    <property type="entry name" value="Acyl_transf_3"/>
    <property type="match status" value="1"/>
</dbReference>
<evidence type="ECO:0000313" key="4">
    <source>
        <dbReference type="Proteomes" id="UP000538670"/>
    </source>
</evidence>
<evidence type="ECO:0000256" key="1">
    <source>
        <dbReference type="SAM" id="Phobius"/>
    </source>
</evidence>
<dbReference type="InterPro" id="IPR002656">
    <property type="entry name" value="Acyl_transf_3_dom"/>
</dbReference>
<proteinExistence type="predicted"/>
<feature type="transmembrane region" description="Helical" evidence="1">
    <location>
        <begin position="275"/>
        <end position="293"/>
    </location>
</feature>
<dbReference type="InterPro" id="IPR050879">
    <property type="entry name" value="Acyltransferase_3"/>
</dbReference>
<feature type="transmembrane region" description="Helical" evidence="1">
    <location>
        <begin position="82"/>
        <end position="100"/>
    </location>
</feature>
<reference evidence="3 4" key="1">
    <citation type="submission" date="2020-08" db="EMBL/GenBank/DDBJ databases">
        <title>Genomic Encyclopedia of Type Strains, Phase IV (KMG-IV): sequencing the most valuable type-strain genomes for metagenomic binning, comparative biology and taxonomic classification.</title>
        <authorList>
            <person name="Goeker M."/>
        </authorList>
    </citation>
    <scope>NUCLEOTIDE SEQUENCE [LARGE SCALE GENOMIC DNA]</scope>
    <source>
        <strain evidence="3 4">DSM 19512</strain>
    </source>
</reference>
<feature type="transmembrane region" description="Helical" evidence="1">
    <location>
        <begin position="183"/>
        <end position="202"/>
    </location>
</feature>
<dbReference type="RefSeq" id="WP_183950337.1">
    <property type="nucleotide sequence ID" value="NZ_JACIDH010000001.1"/>
</dbReference>
<accession>A0A7W6F1M5</accession>
<comment type="caution">
    <text evidence="3">The sequence shown here is derived from an EMBL/GenBank/DDBJ whole genome shotgun (WGS) entry which is preliminary data.</text>
</comment>
<keyword evidence="4" id="KW-1185">Reference proteome</keyword>
<sequence>MLQKKLIGLQWLRAMAALMVVMAHNHDFLLKHGMEFYDGWIGGIGVDIFFIISGYVMFGLMDGLPQGRREAYIFSAKRVGRIVPIYWLVILSVILVWQITGNDLSGGMNHYFRTSRVVKNLLFLDANPIVGVGWTLAYEMFFYLLSGVAILAITRNSTRLLAISLTLAALVLVGIVAEYTGRIVGNPLILEFAAGGLIWFLLNKFGDRLPPHVGIMTALAGLAGMVMLYGHHDYNHGHPYWFAASFLFVFGIMMAEPYFMRMRWRGPVALGDASYFLYLVHFYVIITVTGLLFDVFHVTPGLAPALFATIMIMAITCTLSLLGHVYLERPLSRYVTGHLLRPLRWTARGRSDNRQAGQPLPL</sequence>
<dbReference type="PANTHER" id="PTHR23028">
    <property type="entry name" value="ACETYLTRANSFERASE"/>
    <property type="match status" value="1"/>
</dbReference>
<keyword evidence="1" id="KW-0472">Membrane</keyword>
<keyword evidence="1" id="KW-0812">Transmembrane</keyword>
<feature type="transmembrane region" description="Helical" evidence="1">
    <location>
        <begin position="238"/>
        <end position="255"/>
    </location>
</feature>
<dbReference type="GO" id="GO:0016747">
    <property type="term" value="F:acyltransferase activity, transferring groups other than amino-acyl groups"/>
    <property type="evidence" value="ECO:0007669"/>
    <property type="project" value="InterPro"/>
</dbReference>
<name>A0A7W6F1M5_9SPHN</name>
<gene>
    <name evidence="3" type="ORF">GGR48_000532</name>
</gene>
<dbReference type="PANTHER" id="PTHR23028:SF53">
    <property type="entry name" value="ACYL_TRANSF_3 DOMAIN-CONTAINING PROTEIN"/>
    <property type="match status" value="1"/>
</dbReference>
<dbReference type="AlphaFoldDB" id="A0A7W6F1M5"/>
<feature type="transmembrane region" description="Helical" evidence="1">
    <location>
        <begin position="129"/>
        <end position="153"/>
    </location>
</feature>
<keyword evidence="1" id="KW-1133">Transmembrane helix</keyword>
<feature type="transmembrane region" description="Helical" evidence="1">
    <location>
        <begin position="305"/>
        <end position="327"/>
    </location>
</feature>
<dbReference type="EMBL" id="JACIDH010000001">
    <property type="protein sequence ID" value="MBB3878129.1"/>
    <property type="molecule type" value="Genomic_DNA"/>
</dbReference>
<dbReference type="GO" id="GO:0016020">
    <property type="term" value="C:membrane"/>
    <property type="evidence" value="ECO:0007669"/>
    <property type="project" value="TreeGrafter"/>
</dbReference>
<feature type="transmembrane region" description="Helical" evidence="1">
    <location>
        <begin position="160"/>
        <end position="177"/>
    </location>
</feature>
<organism evidence="3 4">
    <name type="scientific">Sphingomonas pseudosanguinis</name>
    <dbReference type="NCBI Taxonomy" id="413712"/>
    <lineage>
        <taxon>Bacteria</taxon>
        <taxon>Pseudomonadati</taxon>
        <taxon>Pseudomonadota</taxon>
        <taxon>Alphaproteobacteria</taxon>
        <taxon>Sphingomonadales</taxon>
        <taxon>Sphingomonadaceae</taxon>
        <taxon>Sphingomonas</taxon>
    </lineage>
</organism>
<protein>
    <submittedName>
        <fullName evidence="3">Peptidoglycan/LPS O-acetylase OafA/YrhL</fullName>
    </submittedName>
</protein>